<feature type="domain" description="Adenylate kinase active site lid" evidence="11">
    <location>
        <begin position="127"/>
        <end position="162"/>
    </location>
</feature>
<comment type="similarity">
    <text evidence="8 9">Belongs to the adenylate kinase family.</text>
</comment>
<comment type="subunit">
    <text evidence="8 10">Monomer.</text>
</comment>
<evidence type="ECO:0000256" key="9">
    <source>
        <dbReference type="RuleBase" id="RU003330"/>
    </source>
</evidence>
<keyword evidence="1 8" id="KW-0808">Transferase</keyword>
<dbReference type="GO" id="GO:0005737">
    <property type="term" value="C:cytoplasm"/>
    <property type="evidence" value="ECO:0007669"/>
    <property type="project" value="UniProtKB-SubCell"/>
</dbReference>
<dbReference type="CDD" id="cd01428">
    <property type="entry name" value="ADK"/>
    <property type="match status" value="1"/>
</dbReference>
<feature type="region of interest" description="NMP" evidence="8">
    <location>
        <begin position="30"/>
        <end position="59"/>
    </location>
</feature>
<dbReference type="NCBIfam" id="NF001379">
    <property type="entry name" value="PRK00279.1-1"/>
    <property type="match status" value="1"/>
</dbReference>
<keyword evidence="6 8" id="KW-0862">Zinc</keyword>
<dbReference type="EMBL" id="QSLN01000007">
    <property type="protein sequence ID" value="RDV83028.1"/>
    <property type="molecule type" value="Genomic_DNA"/>
</dbReference>
<feature type="binding site" evidence="8">
    <location>
        <position position="92"/>
    </location>
    <ligand>
        <name>AMP</name>
        <dbReference type="ChEBI" id="CHEBI:456215"/>
    </ligand>
</feature>
<feature type="binding site" evidence="8">
    <location>
        <position position="150"/>
    </location>
    <ligand>
        <name>Zn(2+)</name>
        <dbReference type="ChEBI" id="CHEBI:29105"/>
        <note>structural</note>
    </ligand>
</feature>
<feature type="binding site" evidence="8">
    <location>
        <position position="133"/>
    </location>
    <ligand>
        <name>Zn(2+)</name>
        <dbReference type="ChEBI" id="CHEBI:29105"/>
        <note>structural</note>
    </ligand>
</feature>
<feature type="binding site" evidence="8">
    <location>
        <position position="199"/>
    </location>
    <ligand>
        <name>ATP</name>
        <dbReference type="ChEBI" id="CHEBI:30616"/>
    </ligand>
</feature>
<keyword evidence="2 8" id="KW-0479">Metal-binding</keyword>
<organism evidence="12 13">
    <name type="scientific">Ammonifex thiophilus</name>
    <dbReference type="NCBI Taxonomy" id="444093"/>
    <lineage>
        <taxon>Bacteria</taxon>
        <taxon>Bacillati</taxon>
        <taxon>Bacillota</taxon>
        <taxon>Clostridia</taxon>
        <taxon>Thermoanaerobacterales</taxon>
        <taxon>Thermoanaerobacteraceae</taxon>
        <taxon>Ammonifex</taxon>
    </lineage>
</organism>
<evidence type="ECO:0000313" key="13">
    <source>
        <dbReference type="Proteomes" id="UP000256329"/>
    </source>
</evidence>
<feature type="binding site" evidence="8">
    <location>
        <begin position="57"/>
        <end position="59"/>
    </location>
    <ligand>
        <name>AMP</name>
        <dbReference type="ChEBI" id="CHEBI:456215"/>
    </ligand>
</feature>
<keyword evidence="5 8" id="KW-0418">Kinase</keyword>
<protein>
    <recommendedName>
        <fullName evidence="8 10">Adenylate kinase</fullName>
        <shortName evidence="8">AK</shortName>
        <ecNumber evidence="8 10">2.7.4.3</ecNumber>
    </recommendedName>
    <alternativeName>
        <fullName evidence="8">ATP-AMP transphosphorylase</fullName>
    </alternativeName>
    <alternativeName>
        <fullName evidence="8">ATP:AMP phosphotransferase</fullName>
    </alternativeName>
    <alternativeName>
        <fullName evidence="8">Adenylate monophosphate kinase</fullName>
    </alternativeName>
</protein>
<dbReference type="OrthoDB" id="9805030at2"/>
<comment type="subcellular location">
    <subcellularLocation>
        <location evidence="8 10">Cytoplasm</location>
    </subcellularLocation>
</comment>
<dbReference type="GO" id="GO:0005524">
    <property type="term" value="F:ATP binding"/>
    <property type="evidence" value="ECO:0007669"/>
    <property type="project" value="UniProtKB-UniRule"/>
</dbReference>
<feature type="binding site" evidence="8">
    <location>
        <position position="171"/>
    </location>
    <ligand>
        <name>AMP</name>
        <dbReference type="ChEBI" id="CHEBI:456215"/>
    </ligand>
</feature>
<comment type="catalytic activity">
    <reaction evidence="8 10">
        <text>AMP + ATP = 2 ADP</text>
        <dbReference type="Rhea" id="RHEA:12973"/>
        <dbReference type="ChEBI" id="CHEBI:30616"/>
        <dbReference type="ChEBI" id="CHEBI:456215"/>
        <dbReference type="ChEBI" id="CHEBI:456216"/>
        <dbReference type="EC" id="2.7.4.3"/>
    </reaction>
</comment>
<dbReference type="NCBIfam" id="NF001380">
    <property type="entry name" value="PRK00279.1-2"/>
    <property type="match status" value="1"/>
</dbReference>
<evidence type="ECO:0000256" key="7">
    <source>
        <dbReference type="ARBA" id="ARBA00022840"/>
    </source>
</evidence>
<dbReference type="InterPro" id="IPR027417">
    <property type="entry name" value="P-loop_NTPase"/>
</dbReference>
<comment type="pathway">
    <text evidence="8">Purine metabolism; AMP biosynthesis via salvage pathway; AMP from ADP: step 1/1.</text>
</comment>
<dbReference type="Gene3D" id="3.40.50.300">
    <property type="entry name" value="P-loop containing nucleotide triphosphate hydrolases"/>
    <property type="match status" value="1"/>
</dbReference>
<feature type="binding site" evidence="8">
    <location>
        <begin position="136"/>
        <end position="137"/>
    </location>
    <ligand>
        <name>ATP</name>
        <dbReference type="ChEBI" id="CHEBI:30616"/>
    </ligand>
</feature>
<dbReference type="GO" id="GO:0008270">
    <property type="term" value="F:zinc ion binding"/>
    <property type="evidence" value="ECO:0007669"/>
    <property type="project" value="UniProtKB-UniRule"/>
</dbReference>
<feature type="binding site" evidence="8">
    <location>
        <position position="153"/>
    </location>
    <ligand>
        <name>Zn(2+)</name>
        <dbReference type="ChEBI" id="CHEBI:29105"/>
        <note>structural</note>
    </ligand>
</feature>
<evidence type="ECO:0000256" key="5">
    <source>
        <dbReference type="ARBA" id="ARBA00022777"/>
    </source>
</evidence>
<dbReference type="Proteomes" id="UP000256329">
    <property type="component" value="Unassembled WGS sequence"/>
</dbReference>
<dbReference type="GO" id="GO:0044209">
    <property type="term" value="P:AMP salvage"/>
    <property type="evidence" value="ECO:0007669"/>
    <property type="project" value="UniProtKB-UniRule"/>
</dbReference>
<feature type="binding site" evidence="8">
    <location>
        <position position="130"/>
    </location>
    <ligand>
        <name>Zn(2+)</name>
        <dbReference type="ChEBI" id="CHEBI:29105"/>
        <note>structural</note>
    </ligand>
</feature>
<reference evidence="12 13" key="1">
    <citation type="submission" date="2018-08" db="EMBL/GenBank/DDBJ databases">
        <title>Form III RuBisCO-mediated autotrophy in Thermodesulfobium bacteria.</title>
        <authorList>
            <person name="Toshchakov S.V."/>
            <person name="Kublanov I.V."/>
            <person name="Frolov E."/>
            <person name="Bonch-Osmolovskaya E.A."/>
            <person name="Tourova T.P."/>
            <person name="Chernych N.A."/>
            <person name="Lebedinsky A.V."/>
        </authorList>
    </citation>
    <scope>NUCLEOTIDE SEQUENCE [LARGE SCALE GENOMIC DNA]</scope>
    <source>
        <strain evidence="12 13">SR</strain>
    </source>
</reference>
<keyword evidence="7 8" id="KW-0067">ATP-binding</keyword>
<dbReference type="AlphaFoldDB" id="A0A3D8P4J4"/>
<dbReference type="GO" id="GO:0004017">
    <property type="term" value="F:AMP kinase activity"/>
    <property type="evidence" value="ECO:0007669"/>
    <property type="project" value="UniProtKB-UniRule"/>
</dbReference>
<keyword evidence="3 8" id="KW-0545">Nucleotide biosynthesis</keyword>
<dbReference type="RefSeq" id="WP_115792672.1">
    <property type="nucleotide sequence ID" value="NZ_QSLN01000007.1"/>
</dbReference>
<dbReference type="SUPFAM" id="SSF52540">
    <property type="entry name" value="P-loop containing nucleoside triphosphate hydrolases"/>
    <property type="match status" value="1"/>
</dbReference>
<dbReference type="Pfam" id="PF05191">
    <property type="entry name" value="ADK_lid"/>
    <property type="match status" value="1"/>
</dbReference>
<dbReference type="FunFam" id="3.40.50.300:FF:000106">
    <property type="entry name" value="Adenylate kinase mitochondrial"/>
    <property type="match status" value="1"/>
</dbReference>
<sequence>MNLLIMGPPGAGKGTQSERLVKEFNIPHISTGDMLREAVKQGTEMGKKAKEYMDKGQLVPDEVIIGVVRERLMQPDCERGFLLDGFPRTVAQAEALDKLLQDMGRKLDAVINVSVPREKIVARLTGRRVCKVCGATYHIVNNPPKVEGKCDKCGGELYQRSDDTEETVNKRLDVYEAQTQPLIEYYQAKGLLINIDGDQPIDKVFADIMAALKK</sequence>
<dbReference type="NCBIfam" id="NF001381">
    <property type="entry name" value="PRK00279.1-3"/>
    <property type="match status" value="1"/>
</dbReference>
<keyword evidence="8" id="KW-0963">Cytoplasm</keyword>
<keyword evidence="4 8" id="KW-0547">Nucleotide-binding</keyword>
<gene>
    <name evidence="8" type="primary">adk</name>
    <name evidence="12" type="ORF">DXX99_06420</name>
</gene>
<evidence type="ECO:0000259" key="11">
    <source>
        <dbReference type="Pfam" id="PF05191"/>
    </source>
</evidence>
<feature type="binding site" evidence="8">
    <location>
        <begin position="10"/>
        <end position="15"/>
    </location>
    <ligand>
        <name>ATP</name>
        <dbReference type="ChEBI" id="CHEBI:30616"/>
    </ligand>
</feature>
<dbReference type="InterPro" id="IPR000850">
    <property type="entry name" value="Adenylat/UMP-CMP_kin"/>
</dbReference>
<evidence type="ECO:0000313" key="12">
    <source>
        <dbReference type="EMBL" id="RDV83028.1"/>
    </source>
</evidence>
<dbReference type="Pfam" id="PF00406">
    <property type="entry name" value="ADK"/>
    <property type="match status" value="1"/>
</dbReference>
<dbReference type="InterPro" id="IPR007862">
    <property type="entry name" value="Adenylate_kinase_lid-dom"/>
</dbReference>
<dbReference type="InterPro" id="IPR033690">
    <property type="entry name" value="Adenylat_kinase_CS"/>
</dbReference>
<evidence type="ECO:0000256" key="2">
    <source>
        <dbReference type="ARBA" id="ARBA00022723"/>
    </source>
</evidence>
<proteinExistence type="inferred from homology"/>
<feature type="binding site" evidence="8">
    <location>
        <position position="31"/>
    </location>
    <ligand>
        <name>AMP</name>
        <dbReference type="ChEBI" id="CHEBI:456215"/>
    </ligand>
</feature>
<dbReference type="NCBIfam" id="NF011100">
    <property type="entry name" value="PRK14527.1"/>
    <property type="match status" value="1"/>
</dbReference>
<comment type="caution">
    <text evidence="12">The sequence shown here is derived from an EMBL/GenBank/DDBJ whole genome shotgun (WGS) entry which is preliminary data.</text>
</comment>
<comment type="domain">
    <text evidence="8">Consists of three domains, a large central CORE domain and two small peripheral domains, NMPbind and LID, which undergo movements during catalysis. The LID domain closes over the site of phosphoryl transfer upon ATP binding. Assembling and dissambling the active center during each catalytic cycle provides an effective means to prevent ATP hydrolysis. Some bacteria have evolved a zinc-coordinating structure that stabilizes the LID domain.</text>
</comment>
<feature type="binding site" evidence="8">
    <location>
        <begin position="85"/>
        <end position="88"/>
    </location>
    <ligand>
        <name>AMP</name>
        <dbReference type="ChEBI" id="CHEBI:456215"/>
    </ligand>
</feature>
<dbReference type="EC" id="2.7.4.3" evidence="8 10"/>
<evidence type="ECO:0000256" key="4">
    <source>
        <dbReference type="ARBA" id="ARBA00022741"/>
    </source>
</evidence>
<evidence type="ECO:0000256" key="10">
    <source>
        <dbReference type="RuleBase" id="RU003331"/>
    </source>
</evidence>
<evidence type="ECO:0000256" key="3">
    <source>
        <dbReference type="ARBA" id="ARBA00022727"/>
    </source>
</evidence>
<comment type="function">
    <text evidence="8">Catalyzes the reversible transfer of the terminal phosphate group between ATP and AMP. Plays an important role in cellular energy homeostasis and in adenine nucleotide metabolism.</text>
</comment>
<dbReference type="HAMAP" id="MF_00235">
    <property type="entry name" value="Adenylate_kinase_Adk"/>
    <property type="match status" value="1"/>
</dbReference>
<feature type="binding site" evidence="8">
    <location>
        <position position="160"/>
    </location>
    <ligand>
        <name>AMP</name>
        <dbReference type="ChEBI" id="CHEBI:456215"/>
    </ligand>
</feature>
<feature type="binding site" evidence="8">
    <location>
        <position position="127"/>
    </location>
    <ligand>
        <name>ATP</name>
        <dbReference type="ChEBI" id="CHEBI:30616"/>
    </ligand>
</feature>
<dbReference type="PROSITE" id="PS00113">
    <property type="entry name" value="ADENYLATE_KINASE"/>
    <property type="match status" value="1"/>
</dbReference>
<keyword evidence="13" id="KW-1185">Reference proteome</keyword>
<feature type="binding site" evidence="8">
    <location>
        <position position="36"/>
    </location>
    <ligand>
        <name>AMP</name>
        <dbReference type="ChEBI" id="CHEBI:456215"/>
    </ligand>
</feature>
<dbReference type="PANTHER" id="PTHR23359">
    <property type="entry name" value="NUCLEOTIDE KINASE"/>
    <property type="match status" value="1"/>
</dbReference>
<dbReference type="PRINTS" id="PR00094">
    <property type="entry name" value="ADENYLTKNASE"/>
</dbReference>
<feature type="region of interest" description="LID" evidence="8">
    <location>
        <begin position="126"/>
        <end position="163"/>
    </location>
</feature>
<evidence type="ECO:0000256" key="6">
    <source>
        <dbReference type="ARBA" id="ARBA00022833"/>
    </source>
</evidence>
<dbReference type="InterPro" id="IPR006259">
    <property type="entry name" value="Adenyl_kin_sub"/>
</dbReference>
<evidence type="ECO:0000256" key="1">
    <source>
        <dbReference type="ARBA" id="ARBA00022679"/>
    </source>
</evidence>
<dbReference type="UniPathway" id="UPA00588">
    <property type="reaction ID" value="UER00649"/>
</dbReference>
<evidence type="ECO:0000256" key="8">
    <source>
        <dbReference type="HAMAP-Rule" id="MF_00235"/>
    </source>
</evidence>
<dbReference type="NCBIfam" id="TIGR01351">
    <property type="entry name" value="adk"/>
    <property type="match status" value="1"/>
</dbReference>
<name>A0A3D8P4J4_9THEO</name>
<accession>A0A3D8P4J4</accession>